<gene>
    <name evidence="3" type="ORF">HAND00432_LOCUS17795</name>
    <name evidence="2" type="ORF">HAND1043_LOCUS9652</name>
</gene>
<dbReference type="EMBL" id="HBFX01029508">
    <property type="protein sequence ID" value="CAD8966120.1"/>
    <property type="molecule type" value="Transcribed_RNA"/>
</dbReference>
<proteinExistence type="predicted"/>
<dbReference type="Pfam" id="PF04749">
    <property type="entry name" value="PLAC8"/>
    <property type="match status" value="1"/>
</dbReference>
<sequence length="224" mass="23620">MGLAAGSGLDPRSGASAPPPPAAELMAVQPQFAQPAVAGAPPPAYNQTPTAVPVQVQPVPMVYGNMTVVQKPMSYTNQWSSSLCNCCNLGCGFCLLASCCPCIVFGQEADLLVNEEIPFLSDLRPYGCWLYCAADHLAQCIGSPIPLGWVFGMQARSAVRDRYGIKEEPCCDCCVACCCAPCALVQEMSELRKHNAGPNGINAPNIFVNGQNLVSAPGAVNHMR</sequence>
<accession>A0A6T8K5U9</accession>
<dbReference type="InterPro" id="IPR006461">
    <property type="entry name" value="PLAC_motif_containing"/>
</dbReference>
<evidence type="ECO:0000313" key="3">
    <source>
        <dbReference type="EMBL" id="CAD8966120.1"/>
    </source>
</evidence>
<name>A0A6T8K5U9_HEMAN</name>
<organism evidence="3">
    <name type="scientific">Hemiselmis andersenii</name>
    <name type="common">Cryptophyte alga</name>
    <dbReference type="NCBI Taxonomy" id="464988"/>
    <lineage>
        <taxon>Eukaryota</taxon>
        <taxon>Cryptophyceae</taxon>
        <taxon>Cryptomonadales</taxon>
        <taxon>Hemiselmidaceae</taxon>
        <taxon>Hemiselmis</taxon>
    </lineage>
</organism>
<dbReference type="EMBL" id="HBFK01015692">
    <property type="protein sequence ID" value="CAD8743158.1"/>
    <property type="molecule type" value="Transcribed_RNA"/>
</dbReference>
<evidence type="ECO:0000256" key="1">
    <source>
        <dbReference type="SAM" id="MobiDB-lite"/>
    </source>
</evidence>
<dbReference type="PANTHER" id="PTHR15907">
    <property type="entry name" value="DUF614 FAMILY PROTEIN-RELATED"/>
    <property type="match status" value="1"/>
</dbReference>
<evidence type="ECO:0000313" key="2">
    <source>
        <dbReference type="EMBL" id="CAD8743158.1"/>
    </source>
</evidence>
<protein>
    <submittedName>
        <fullName evidence="3">Uncharacterized protein</fullName>
    </submittedName>
</protein>
<feature type="region of interest" description="Disordered" evidence="1">
    <location>
        <begin position="1"/>
        <end position="21"/>
    </location>
</feature>
<dbReference type="NCBIfam" id="TIGR01571">
    <property type="entry name" value="A_thal_Cys_rich"/>
    <property type="match status" value="1"/>
</dbReference>
<dbReference type="AlphaFoldDB" id="A0A6T8K5U9"/>
<reference evidence="3" key="1">
    <citation type="submission" date="2021-01" db="EMBL/GenBank/DDBJ databases">
        <authorList>
            <person name="Corre E."/>
            <person name="Pelletier E."/>
            <person name="Niang G."/>
            <person name="Scheremetjew M."/>
            <person name="Finn R."/>
            <person name="Kale V."/>
            <person name="Holt S."/>
            <person name="Cochrane G."/>
            <person name="Meng A."/>
            <person name="Brown T."/>
            <person name="Cohen L."/>
        </authorList>
    </citation>
    <scope>NUCLEOTIDE SEQUENCE</scope>
    <source>
        <strain evidence="2">CCMP441</strain>
        <strain evidence="3">CCMP644</strain>
    </source>
</reference>